<dbReference type="STRING" id="1464123.SAMN05444126_13714"/>
<evidence type="ECO:0000313" key="10">
    <source>
        <dbReference type="EMBL" id="SES34226.1"/>
    </source>
</evidence>
<evidence type="ECO:0000256" key="4">
    <source>
        <dbReference type="ARBA" id="ARBA00022857"/>
    </source>
</evidence>
<evidence type="ECO:0000256" key="2">
    <source>
        <dbReference type="ARBA" id="ARBA00022516"/>
    </source>
</evidence>
<dbReference type="GO" id="GO:0016614">
    <property type="term" value="F:oxidoreductase activity, acting on CH-OH group of donors"/>
    <property type="evidence" value="ECO:0007669"/>
    <property type="project" value="InterPro"/>
</dbReference>
<keyword evidence="2" id="KW-0444">Lipid biosynthesis</keyword>
<keyword evidence="4" id="KW-0521">NADP</keyword>
<proteinExistence type="predicted"/>
<dbReference type="AlphaFoldDB" id="A0A1H9WJW6"/>
<accession>A0A1H9WJW6</accession>
<dbReference type="SUPFAM" id="SSF56796">
    <property type="entry name" value="Dehydroquinate synthase-like"/>
    <property type="match status" value="1"/>
</dbReference>
<dbReference type="RefSeq" id="WP_245729857.1">
    <property type="nucleotide sequence ID" value="NZ_FOGV01000037.1"/>
</dbReference>
<dbReference type="GO" id="GO:0046872">
    <property type="term" value="F:metal ion binding"/>
    <property type="evidence" value="ECO:0007669"/>
    <property type="project" value="UniProtKB-KW"/>
</dbReference>
<organism evidence="10 11">
    <name type="scientific">Salisediminibacterium halotolerans</name>
    <dbReference type="NCBI Taxonomy" id="517425"/>
    <lineage>
        <taxon>Bacteria</taxon>
        <taxon>Bacillati</taxon>
        <taxon>Bacillota</taxon>
        <taxon>Bacilli</taxon>
        <taxon>Bacillales</taxon>
        <taxon>Bacillaceae</taxon>
        <taxon>Salisediminibacterium</taxon>
    </lineage>
</organism>
<sequence length="385" mass="43202">MSFFHQYYDEMTSKCICGGYHEPLTAERIEIGRGAISQLGSFLHDQSFYRPLLVYDSNTKAASEDFLKHIFGAGTISYNESVIPENEQGDVLVDEQSIVHLLAEASSETDVMIAAGAGSIHDIVRFASYKMKIPFISVPTAPSVDGFTSQGAPIIRRKVKETYPTQPPIALFADLDILRRAPTRMVYAGFGDMLGKYTSLADWKFSAYSADEPYCDAAAAMTASALERCVYNRHQIAQQTEYGIDILMRGLIESVMAMAMFGSSHPASGAEHHLSHYWEMAFLQNNQKQLLHGEKVGMACAIIADYYHDNRERILSAMPLYQEKKIREIFADIPAGRTIRSYLYDVGNHNDFTSLGISEELIYSSLNEAHRLRNRNTMLKKLNEI</sequence>
<dbReference type="EMBL" id="FOGV01000037">
    <property type="protein sequence ID" value="SES34226.1"/>
    <property type="molecule type" value="Genomic_DNA"/>
</dbReference>
<evidence type="ECO:0000313" key="11">
    <source>
        <dbReference type="Proteomes" id="UP000199318"/>
    </source>
</evidence>
<dbReference type="Gene3D" id="3.40.50.1970">
    <property type="match status" value="1"/>
</dbReference>
<evidence type="ECO:0000256" key="5">
    <source>
        <dbReference type="ARBA" id="ARBA00023002"/>
    </source>
</evidence>
<dbReference type="GO" id="GO:0008654">
    <property type="term" value="P:phospholipid biosynthetic process"/>
    <property type="evidence" value="ECO:0007669"/>
    <property type="project" value="UniProtKB-KW"/>
</dbReference>
<keyword evidence="3" id="KW-0479">Metal-binding</keyword>
<comment type="caution">
    <text evidence="10">The sequence shown here is derived from an EMBL/GenBank/DDBJ whole genome shotgun (WGS) entry which is preliminary data.</text>
</comment>
<keyword evidence="9" id="KW-1208">Phospholipid metabolism</keyword>
<dbReference type="Proteomes" id="UP000199318">
    <property type="component" value="Unassembled WGS sequence"/>
</dbReference>
<dbReference type="Gene3D" id="1.20.1090.10">
    <property type="entry name" value="Dehydroquinate synthase-like - alpha domain"/>
    <property type="match status" value="1"/>
</dbReference>
<keyword evidence="5" id="KW-0560">Oxidoreductase</keyword>
<gene>
    <name evidence="10" type="ORF">SAMN05444126_13714</name>
</gene>
<reference evidence="11" key="1">
    <citation type="submission" date="2016-10" db="EMBL/GenBank/DDBJ databases">
        <authorList>
            <person name="de Groot N.N."/>
        </authorList>
    </citation>
    <scope>NUCLEOTIDE SEQUENCE [LARGE SCALE GENOMIC DNA]</scope>
    <source>
        <strain evidence="11">10nlg</strain>
    </source>
</reference>
<evidence type="ECO:0000256" key="9">
    <source>
        <dbReference type="ARBA" id="ARBA00023264"/>
    </source>
</evidence>
<protein>
    <submittedName>
        <fullName evidence="10">Glycerol-1-phosphate dehydrogenase [NAD(P)+]</fullName>
    </submittedName>
</protein>
<dbReference type="InterPro" id="IPR016205">
    <property type="entry name" value="Glycerol_DH"/>
</dbReference>
<dbReference type="CDD" id="cd08175">
    <property type="entry name" value="G1PDH"/>
    <property type="match status" value="1"/>
</dbReference>
<evidence type="ECO:0000256" key="1">
    <source>
        <dbReference type="ARBA" id="ARBA00022490"/>
    </source>
</evidence>
<dbReference type="PANTHER" id="PTHR43616">
    <property type="entry name" value="GLYCEROL DEHYDROGENASE"/>
    <property type="match status" value="1"/>
</dbReference>
<dbReference type="InterPro" id="IPR032837">
    <property type="entry name" value="G1PDH"/>
</dbReference>
<name>A0A1H9WJW6_9BACI</name>
<keyword evidence="11" id="KW-1185">Reference proteome</keyword>
<evidence type="ECO:0000256" key="8">
    <source>
        <dbReference type="ARBA" id="ARBA00023209"/>
    </source>
</evidence>
<dbReference type="Pfam" id="PF13685">
    <property type="entry name" value="Fe-ADH_2"/>
    <property type="match status" value="1"/>
</dbReference>
<evidence type="ECO:0000256" key="7">
    <source>
        <dbReference type="ARBA" id="ARBA00023098"/>
    </source>
</evidence>
<keyword evidence="1" id="KW-0963">Cytoplasm</keyword>
<keyword evidence="6" id="KW-0520">NAD</keyword>
<dbReference type="PANTHER" id="PTHR43616:SF5">
    <property type="entry name" value="GLYCEROL DEHYDROGENASE 1"/>
    <property type="match status" value="1"/>
</dbReference>
<keyword evidence="8" id="KW-0594">Phospholipid biosynthesis</keyword>
<keyword evidence="7" id="KW-0443">Lipid metabolism</keyword>
<evidence type="ECO:0000256" key="3">
    <source>
        <dbReference type="ARBA" id="ARBA00022723"/>
    </source>
</evidence>
<evidence type="ECO:0000256" key="6">
    <source>
        <dbReference type="ARBA" id="ARBA00023027"/>
    </source>
</evidence>